<dbReference type="AlphaFoldDB" id="A0A419W4X4"/>
<keyword evidence="3" id="KW-1185">Reference proteome</keyword>
<gene>
    <name evidence="2" type="ORF">BC643_0844</name>
</gene>
<dbReference type="EMBL" id="RAPN01000001">
    <property type="protein sequence ID" value="RKD90504.1"/>
    <property type="molecule type" value="Genomic_DNA"/>
</dbReference>
<name>A0A419W4X4_9BACT</name>
<reference evidence="2 3" key="1">
    <citation type="submission" date="2018-09" db="EMBL/GenBank/DDBJ databases">
        <title>Genomic Encyclopedia of Archaeal and Bacterial Type Strains, Phase II (KMG-II): from individual species to whole genera.</title>
        <authorList>
            <person name="Goeker M."/>
        </authorList>
    </citation>
    <scope>NUCLEOTIDE SEQUENCE [LARGE SCALE GENOMIC DNA]</scope>
    <source>
        <strain evidence="2 3">DSM 27148</strain>
    </source>
</reference>
<evidence type="ECO:0000256" key="1">
    <source>
        <dbReference type="SAM" id="MobiDB-lite"/>
    </source>
</evidence>
<sequence>MEDTVAFLSIFTSDFSMRNSFSERAKNKESETENNTCQIRPPDLRGNL</sequence>
<protein>
    <submittedName>
        <fullName evidence="2">Uncharacterized protein</fullName>
    </submittedName>
</protein>
<dbReference type="Proteomes" id="UP000283387">
    <property type="component" value="Unassembled WGS sequence"/>
</dbReference>
<feature type="region of interest" description="Disordered" evidence="1">
    <location>
        <begin position="22"/>
        <end position="48"/>
    </location>
</feature>
<accession>A0A419W4X4</accession>
<feature type="compositionally biased region" description="Basic and acidic residues" evidence="1">
    <location>
        <begin position="22"/>
        <end position="31"/>
    </location>
</feature>
<comment type="caution">
    <text evidence="2">The sequence shown here is derived from an EMBL/GenBank/DDBJ whole genome shotgun (WGS) entry which is preliminary data.</text>
</comment>
<evidence type="ECO:0000313" key="2">
    <source>
        <dbReference type="EMBL" id="RKD90504.1"/>
    </source>
</evidence>
<organism evidence="2 3">
    <name type="scientific">Mangrovibacterium diazotrophicum</name>
    <dbReference type="NCBI Taxonomy" id="1261403"/>
    <lineage>
        <taxon>Bacteria</taxon>
        <taxon>Pseudomonadati</taxon>
        <taxon>Bacteroidota</taxon>
        <taxon>Bacteroidia</taxon>
        <taxon>Marinilabiliales</taxon>
        <taxon>Prolixibacteraceae</taxon>
        <taxon>Mangrovibacterium</taxon>
    </lineage>
</organism>
<proteinExistence type="predicted"/>
<evidence type="ECO:0000313" key="3">
    <source>
        <dbReference type="Proteomes" id="UP000283387"/>
    </source>
</evidence>